<evidence type="ECO:0000256" key="1">
    <source>
        <dbReference type="SAM" id="MobiDB-lite"/>
    </source>
</evidence>
<protein>
    <recommendedName>
        <fullName evidence="4">ATP-grasp domain-containing protein</fullName>
    </recommendedName>
</protein>
<dbReference type="InterPro" id="IPR036291">
    <property type="entry name" value="NAD(P)-bd_dom_sf"/>
</dbReference>
<evidence type="ECO:0008006" key="4">
    <source>
        <dbReference type="Google" id="ProtNLM"/>
    </source>
</evidence>
<organism evidence="2 3">
    <name type="scientific">Actinocorallia herbida</name>
    <dbReference type="NCBI Taxonomy" id="58109"/>
    <lineage>
        <taxon>Bacteria</taxon>
        <taxon>Bacillati</taxon>
        <taxon>Actinomycetota</taxon>
        <taxon>Actinomycetes</taxon>
        <taxon>Streptosporangiales</taxon>
        <taxon>Thermomonosporaceae</taxon>
        <taxon>Actinocorallia</taxon>
    </lineage>
</organism>
<sequence length="239" mass="25035">MTSPLSGLRVLVTGCGGPAGIAVLAELTRLGCLPVAADRDPLAAGLHQGHPSVVLPSADDPDLPGRLLEAARGCDAVLVTVAEELLAVAGLEEAFAAQGTAAWFPARETVATCLDKLAFAARLDAFAVPAPVTGDGSAAGVPGPWVLKPRFGRGSRDLGQVPLLDDGLQRPGLPLPRPRNPRPRRRSQSPPVRRTPHLPGRRPHLPPGPPPLHPRPDPAPAPTENLTTVRWFTQTLTAR</sequence>
<accession>A0A3N1CWM6</accession>
<dbReference type="Gene3D" id="3.40.50.20">
    <property type="match status" value="1"/>
</dbReference>
<feature type="compositionally biased region" description="Basic residues" evidence="1">
    <location>
        <begin position="194"/>
        <end position="204"/>
    </location>
</feature>
<gene>
    <name evidence="2" type="ORF">EDD29_3248</name>
</gene>
<evidence type="ECO:0000313" key="3">
    <source>
        <dbReference type="Proteomes" id="UP000272400"/>
    </source>
</evidence>
<dbReference type="EMBL" id="RJKE01000001">
    <property type="protein sequence ID" value="ROO85700.1"/>
    <property type="molecule type" value="Genomic_DNA"/>
</dbReference>
<name>A0A3N1CWM6_9ACTN</name>
<dbReference type="AlphaFoldDB" id="A0A3N1CWM6"/>
<reference evidence="2 3" key="1">
    <citation type="submission" date="2018-11" db="EMBL/GenBank/DDBJ databases">
        <title>Sequencing the genomes of 1000 actinobacteria strains.</title>
        <authorList>
            <person name="Klenk H.-P."/>
        </authorList>
    </citation>
    <scope>NUCLEOTIDE SEQUENCE [LARGE SCALE GENOMIC DNA]</scope>
    <source>
        <strain evidence="2 3">DSM 44254</strain>
    </source>
</reference>
<dbReference type="Proteomes" id="UP000272400">
    <property type="component" value="Unassembled WGS sequence"/>
</dbReference>
<feature type="compositionally biased region" description="Low complexity" evidence="1">
    <location>
        <begin position="162"/>
        <end position="172"/>
    </location>
</feature>
<comment type="caution">
    <text evidence="2">The sequence shown here is derived from an EMBL/GenBank/DDBJ whole genome shotgun (WGS) entry which is preliminary data.</text>
</comment>
<evidence type="ECO:0000313" key="2">
    <source>
        <dbReference type="EMBL" id="ROO85700.1"/>
    </source>
</evidence>
<dbReference type="OrthoDB" id="24041at2"/>
<feature type="compositionally biased region" description="Pro residues" evidence="1">
    <location>
        <begin position="205"/>
        <end position="221"/>
    </location>
</feature>
<dbReference type="SUPFAM" id="SSF51735">
    <property type="entry name" value="NAD(P)-binding Rossmann-fold domains"/>
    <property type="match status" value="1"/>
</dbReference>
<dbReference type="RefSeq" id="WP_123665179.1">
    <property type="nucleotide sequence ID" value="NZ_RJKE01000001.1"/>
</dbReference>
<keyword evidence="3" id="KW-1185">Reference proteome</keyword>
<proteinExistence type="predicted"/>
<feature type="region of interest" description="Disordered" evidence="1">
    <location>
        <begin position="151"/>
        <end position="226"/>
    </location>
</feature>